<dbReference type="EMBL" id="CAJNYU010004408">
    <property type="protein sequence ID" value="CAF3751150.1"/>
    <property type="molecule type" value="Genomic_DNA"/>
</dbReference>
<name>A0A818YBV8_9BILA</name>
<evidence type="ECO:0000313" key="3">
    <source>
        <dbReference type="Proteomes" id="UP000663869"/>
    </source>
</evidence>
<dbReference type="EMBL" id="CAJOBQ010010809">
    <property type="protein sequence ID" value="CAF4707255.1"/>
    <property type="molecule type" value="Genomic_DNA"/>
</dbReference>
<reference evidence="1" key="1">
    <citation type="submission" date="2021-02" db="EMBL/GenBank/DDBJ databases">
        <authorList>
            <person name="Nowell W R."/>
        </authorList>
    </citation>
    <scope>NUCLEOTIDE SEQUENCE</scope>
</reference>
<organism evidence="1 3">
    <name type="scientific">Rotaria socialis</name>
    <dbReference type="NCBI Taxonomy" id="392032"/>
    <lineage>
        <taxon>Eukaryota</taxon>
        <taxon>Metazoa</taxon>
        <taxon>Spiralia</taxon>
        <taxon>Gnathifera</taxon>
        <taxon>Rotifera</taxon>
        <taxon>Eurotatoria</taxon>
        <taxon>Bdelloidea</taxon>
        <taxon>Philodinida</taxon>
        <taxon>Philodinidae</taxon>
        <taxon>Rotaria</taxon>
    </lineage>
</organism>
<gene>
    <name evidence="1" type="ORF">FME351_LOCUS30843</name>
    <name evidence="2" type="ORF">TSG867_LOCUS33582</name>
</gene>
<dbReference type="AlphaFoldDB" id="A0A818YBV8"/>
<dbReference type="Proteomes" id="UP000663869">
    <property type="component" value="Unassembled WGS sequence"/>
</dbReference>
<protein>
    <submittedName>
        <fullName evidence="1">Uncharacterized protein</fullName>
    </submittedName>
</protein>
<dbReference type="Proteomes" id="UP000663862">
    <property type="component" value="Unassembled WGS sequence"/>
</dbReference>
<evidence type="ECO:0000313" key="1">
    <source>
        <dbReference type="EMBL" id="CAF3751150.1"/>
    </source>
</evidence>
<feature type="non-terminal residue" evidence="1">
    <location>
        <position position="66"/>
    </location>
</feature>
<proteinExistence type="predicted"/>
<evidence type="ECO:0000313" key="2">
    <source>
        <dbReference type="EMBL" id="CAF4707255.1"/>
    </source>
</evidence>
<sequence length="66" mass="7691">DGIPVRPIENTIHAPTTNISNYLDEIIRPIFDKERQNTTIIDGTSLIQALHQYMKRGLLNQRHYFV</sequence>
<comment type="caution">
    <text evidence="1">The sequence shown here is derived from an EMBL/GenBank/DDBJ whole genome shotgun (WGS) entry which is preliminary data.</text>
</comment>
<feature type="non-terminal residue" evidence="1">
    <location>
        <position position="1"/>
    </location>
</feature>
<accession>A0A818YBV8</accession>